<keyword evidence="3" id="KW-1185">Reference proteome</keyword>
<reference evidence="3" key="1">
    <citation type="journal article" date="2019" name="Int. J. Syst. Evol. Microbiol.">
        <title>The Global Catalogue of Microorganisms (GCM) 10K type strain sequencing project: providing services to taxonomists for standard genome sequencing and annotation.</title>
        <authorList>
            <consortium name="The Broad Institute Genomics Platform"/>
            <consortium name="The Broad Institute Genome Sequencing Center for Infectious Disease"/>
            <person name="Wu L."/>
            <person name="Ma J."/>
        </authorList>
    </citation>
    <scope>NUCLEOTIDE SEQUENCE [LARGE SCALE GENOMIC DNA]</scope>
    <source>
        <strain evidence="3">JCM 4087</strain>
    </source>
</reference>
<dbReference type="Pfam" id="PF02737">
    <property type="entry name" value="3HCDH_N"/>
    <property type="match status" value="1"/>
</dbReference>
<dbReference type="Proteomes" id="UP001596091">
    <property type="component" value="Unassembled WGS sequence"/>
</dbReference>
<evidence type="ECO:0000259" key="1">
    <source>
        <dbReference type="Pfam" id="PF02737"/>
    </source>
</evidence>
<accession>A0ABW1EL34</accession>
<dbReference type="InterPro" id="IPR036291">
    <property type="entry name" value="NAD(P)-bd_dom_sf"/>
</dbReference>
<evidence type="ECO:0000313" key="2">
    <source>
        <dbReference type="EMBL" id="MFC5864735.1"/>
    </source>
</evidence>
<dbReference type="Gene3D" id="3.40.50.720">
    <property type="entry name" value="NAD(P)-binding Rossmann-like Domain"/>
    <property type="match status" value="1"/>
</dbReference>
<evidence type="ECO:0000313" key="3">
    <source>
        <dbReference type="Proteomes" id="UP001596091"/>
    </source>
</evidence>
<name>A0ABW1EL34_9BACT</name>
<dbReference type="EMBL" id="JBHSPH010000010">
    <property type="protein sequence ID" value="MFC5864735.1"/>
    <property type="molecule type" value="Genomic_DNA"/>
</dbReference>
<dbReference type="InterPro" id="IPR006176">
    <property type="entry name" value="3-OHacyl-CoA_DH_NAD-bd"/>
</dbReference>
<comment type="caution">
    <text evidence="2">The sequence shown here is derived from an EMBL/GenBank/DDBJ whole genome shotgun (WGS) entry which is preliminary data.</text>
</comment>
<feature type="domain" description="3-hydroxyacyl-CoA dehydrogenase NAD binding" evidence="1">
    <location>
        <begin position="8"/>
        <end position="173"/>
    </location>
</feature>
<organism evidence="2 3">
    <name type="scientific">Acidicapsa dinghuensis</name>
    <dbReference type="NCBI Taxonomy" id="2218256"/>
    <lineage>
        <taxon>Bacteria</taxon>
        <taxon>Pseudomonadati</taxon>
        <taxon>Acidobacteriota</taxon>
        <taxon>Terriglobia</taxon>
        <taxon>Terriglobales</taxon>
        <taxon>Acidobacteriaceae</taxon>
        <taxon>Acidicapsa</taxon>
    </lineage>
</organism>
<dbReference type="PANTHER" id="PTHR48075:SF5">
    <property type="entry name" value="3-HYDROXYBUTYRYL-COA DEHYDROGENASE"/>
    <property type="match status" value="1"/>
</dbReference>
<dbReference type="SUPFAM" id="SSF51735">
    <property type="entry name" value="NAD(P)-binding Rossmann-fold domains"/>
    <property type="match status" value="1"/>
</dbReference>
<dbReference type="RefSeq" id="WP_263332643.1">
    <property type="nucleotide sequence ID" value="NZ_JAGSYH010000001.1"/>
</dbReference>
<proteinExistence type="predicted"/>
<sequence length="181" mass="19365">MIPAETTLAILGAGSLGRRLAHRAASAGFRVILEDVMPASLRHAQEDLRQSLGPEAMPRVTFARSIEEAVREADLAVDCVPDELESKLEIFSLLDRMAPPKTVLLTPTTNLSIADLASCTYRPGQCVAVHVDATVLAQETHGAGIPVVFTAQTTESAQKLVEGFWQQLGYSPIISLDSSAV</sequence>
<protein>
    <submittedName>
        <fullName evidence="2">3-hydroxyacyl-CoA dehydrogenase NAD-binding domain-containing protein</fullName>
    </submittedName>
</protein>
<dbReference type="PANTHER" id="PTHR48075">
    <property type="entry name" value="3-HYDROXYACYL-COA DEHYDROGENASE FAMILY PROTEIN"/>
    <property type="match status" value="1"/>
</dbReference>
<gene>
    <name evidence="2" type="ORF">ACFPT7_20670</name>
</gene>